<keyword evidence="1" id="KW-1185">Reference proteome</keyword>
<dbReference type="PANTHER" id="PTHR13318">
    <property type="entry name" value="PARTNER OF PAIRED, ISOFORM B-RELATED"/>
    <property type="match status" value="1"/>
</dbReference>
<dbReference type="GeneID" id="111087454"/>
<reference evidence="2" key="1">
    <citation type="submission" date="2025-08" db="UniProtKB">
        <authorList>
            <consortium name="RefSeq"/>
        </authorList>
    </citation>
    <scope>IDENTIFICATION</scope>
    <source>
        <tissue evidence="2">Muscle</tissue>
    </source>
</reference>
<dbReference type="SUPFAM" id="SSF52047">
    <property type="entry name" value="RNI-like"/>
    <property type="match status" value="1"/>
</dbReference>
<evidence type="ECO:0000313" key="2">
    <source>
        <dbReference type="RefSeq" id="XP_022249833.1"/>
    </source>
</evidence>
<proteinExistence type="predicted"/>
<evidence type="ECO:0000313" key="1">
    <source>
        <dbReference type="Proteomes" id="UP000694941"/>
    </source>
</evidence>
<accession>A0ABM1T1S7</accession>
<gene>
    <name evidence="2" type="primary">LOC111087454</name>
</gene>
<dbReference type="Proteomes" id="UP000694941">
    <property type="component" value="Unplaced"/>
</dbReference>
<name>A0ABM1T1S7_LIMPO</name>
<dbReference type="RefSeq" id="XP_022249833.1">
    <property type="nucleotide sequence ID" value="XM_022394125.1"/>
</dbReference>
<dbReference type="InterPro" id="IPR032675">
    <property type="entry name" value="LRR_dom_sf"/>
</dbReference>
<organism evidence="1 2">
    <name type="scientific">Limulus polyphemus</name>
    <name type="common">Atlantic horseshoe crab</name>
    <dbReference type="NCBI Taxonomy" id="6850"/>
    <lineage>
        <taxon>Eukaryota</taxon>
        <taxon>Metazoa</taxon>
        <taxon>Ecdysozoa</taxon>
        <taxon>Arthropoda</taxon>
        <taxon>Chelicerata</taxon>
        <taxon>Merostomata</taxon>
        <taxon>Xiphosura</taxon>
        <taxon>Limulidae</taxon>
        <taxon>Limulus</taxon>
    </lineage>
</organism>
<protein>
    <submittedName>
        <fullName evidence="2">Uncharacterized protein LOC111087454</fullName>
    </submittedName>
</protein>
<sequence length="500" mass="57267">MSSFYVKSSRVSKQPEKYCSKMIPQCTLKQSCLGTIADFLLCWSRNPSRHSLDMENVKDNPFYNLPIDLRQDMLNSLLNARPDGKELLHAAELLVSPGIESFDLGCIEDCPFPDVKVIMDILIRHGHSLRELRVAGHWLYKKESVTLLHRLLQAAPNLRQLRLQHTTKTGKEVETIAECCKKLHQLEILHPSLDELDVQALAEKIHSNSACWSMCENLHEIRVPSSANGRTVFLLLQLFPNLEYIHCAYLEQFLDEMDSAENQEFWKLRLSKLRGIETTHPLDDDAVSRLVQWCPNLRTVSLEVQEGMSLRPLTQLPHLQFLQLRNSPTLPASYIEEVLSLLQSCGQKLLRLSLEQFDVIDLVKTAYFCPHLRGFSAQWFTVLGSGNVRKNLESFSELRYLRLRPQVNRKISAEACQMLLAHCHDLRHLELYCCYGLNDTLMKKLLSQNSFKHLRSVVLRHGHGLSADGINWFIGAAQKLNVCDTGMDPITRAFEQYHAA</sequence>
<dbReference type="Gene3D" id="3.80.10.10">
    <property type="entry name" value="Ribonuclease Inhibitor"/>
    <property type="match status" value="1"/>
</dbReference>